<dbReference type="PANTHER" id="PTHR30146">
    <property type="entry name" value="LACI-RELATED TRANSCRIPTIONAL REPRESSOR"/>
    <property type="match status" value="1"/>
</dbReference>
<dbReference type="eggNOG" id="COG1609">
    <property type="taxonomic scope" value="Bacteria"/>
</dbReference>
<dbReference type="GO" id="GO:0000976">
    <property type="term" value="F:transcription cis-regulatory region binding"/>
    <property type="evidence" value="ECO:0007669"/>
    <property type="project" value="TreeGrafter"/>
</dbReference>
<feature type="domain" description="HTH lacI-type" evidence="4">
    <location>
        <begin position="9"/>
        <end position="63"/>
    </location>
</feature>
<proteinExistence type="predicted"/>
<sequence>MTGIDSARVTLRDVATRAEVSLATASKVMNGRADVRDLTRSRVTAAARELGYEARRREGGRPAVSLMIVFRDLTSPYSLHVLDGAVRAAARAGVDLHIALDGDHESLGRTALSRPWLKEVAARGIQGVIAVTRPVDARLARWSAEAGVPVIAVDPETTGDSSLVTISSTNLDGGRAAAEHLLGLGHRRIGVVGGRSASVPARQRLQGYRSALEHAGIPFDRELVRGGSFANEAGRTAAGQLLDLPDPPTAIFAVADSLAVGVLRAARDRGLSVPDRLSVIGFDDTLVATWSNPQLTTMRQPLSSMGQVAVERAAALAADPGRFAMPFKLETRLVVRESTAPPPAR</sequence>
<evidence type="ECO:0000313" key="6">
    <source>
        <dbReference type="Proteomes" id="UP000023067"/>
    </source>
</evidence>
<dbReference type="AlphaFoldDB" id="Z9JQV1"/>
<name>Z9JQV1_9MICO</name>
<keyword evidence="3" id="KW-0804">Transcription</keyword>
<dbReference type="InterPro" id="IPR010982">
    <property type="entry name" value="Lambda_DNA-bd_dom_sf"/>
</dbReference>
<protein>
    <submittedName>
        <fullName evidence="5">LacI family transcriptional regulator</fullName>
    </submittedName>
</protein>
<accession>Z9JQV1</accession>
<gene>
    <name evidence="5" type="ORF">BF93_05365</name>
</gene>
<dbReference type="RefSeq" id="WP_038373898.1">
    <property type="nucleotide sequence ID" value="NZ_BAAAOW010000005.1"/>
</dbReference>
<dbReference type="EMBL" id="JDYK01000019">
    <property type="protein sequence ID" value="EWS80117.1"/>
    <property type="molecule type" value="Genomic_DNA"/>
</dbReference>
<dbReference type="Pfam" id="PF13377">
    <property type="entry name" value="Peripla_BP_3"/>
    <property type="match status" value="1"/>
</dbReference>
<dbReference type="SUPFAM" id="SSF53822">
    <property type="entry name" value="Periplasmic binding protein-like I"/>
    <property type="match status" value="1"/>
</dbReference>
<keyword evidence="6" id="KW-1185">Reference proteome</keyword>
<dbReference type="Proteomes" id="UP000023067">
    <property type="component" value="Unassembled WGS sequence"/>
</dbReference>
<dbReference type="CDD" id="cd01392">
    <property type="entry name" value="HTH_LacI"/>
    <property type="match status" value="1"/>
</dbReference>
<dbReference type="STRING" id="396014.BF93_05365"/>
<reference evidence="5 6" key="1">
    <citation type="submission" date="2014-02" db="EMBL/GenBank/DDBJ databases">
        <title>Genome sequence of Brachybacterium phenoliresistens strain W13A50.</title>
        <authorList>
            <person name="Wang X."/>
        </authorList>
    </citation>
    <scope>NUCLEOTIDE SEQUENCE [LARGE SCALE GENOMIC DNA]</scope>
    <source>
        <strain evidence="5 6">W13A50</strain>
    </source>
</reference>
<evidence type="ECO:0000313" key="5">
    <source>
        <dbReference type="EMBL" id="EWS80117.1"/>
    </source>
</evidence>
<dbReference type="PROSITE" id="PS50932">
    <property type="entry name" value="HTH_LACI_2"/>
    <property type="match status" value="1"/>
</dbReference>
<dbReference type="PROSITE" id="PS00356">
    <property type="entry name" value="HTH_LACI_1"/>
    <property type="match status" value="1"/>
</dbReference>
<keyword evidence="1" id="KW-0805">Transcription regulation</keyword>
<dbReference type="Pfam" id="PF00356">
    <property type="entry name" value="LacI"/>
    <property type="match status" value="1"/>
</dbReference>
<keyword evidence="2" id="KW-0238">DNA-binding</keyword>
<dbReference type="Gene3D" id="3.40.50.2300">
    <property type="match status" value="2"/>
</dbReference>
<comment type="caution">
    <text evidence="5">The sequence shown here is derived from an EMBL/GenBank/DDBJ whole genome shotgun (WGS) entry which is preliminary data.</text>
</comment>
<dbReference type="SUPFAM" id="SSF47413">
    <property type="entry name" value="lambda repressor-like DNA-binding domains"/>
    <property type="match status" value="1"/>
</dbReference>
<dbReference type="InterPro" id="IPR028082">
    <property type="entry name" value="Peripla_BP_I"/>
</dbReference>
<dbReference type="InterPro" id="IPR000843">
    <property type="entry name" value="HTH_LacI"/>
</dbReference>
<organism evidence="5 6">
    <name type="scientific">Brachybacterium phenoliresistens</name>
    <dbReference type="NCBI Taxonomy" id="396014"/>
    <lineage>
        <taxon>Bacteria</taxon>
        <taxon>Bacillati</taxon>
        <taxon>Actinomycetota</taxon>
        <taxon>Actinomycetes</taxon>
        <taxon>Micrococcales</taxon>
        <taxon>Dermabacteraceae</taxon>
        <taxon>Brachybacterium</taxon>
    </lineage>
</organism>
<dbReference type="Gene3D" id="1.10.260.40">
    <property type="entry name" value="lambda repressor-like DNA-binding domains"/>
    <property type="match status" value="1"/>
</dbReference>
<evidence type="ECO:0000256" key="3">
    <source>
        <dbReference type="ARBA" id="ARBA00023163"/>
    </source>
</evidence>
<evidence type="ECO:0000256" key="1">
    <source>
        <dbReference type="ARBA" id="ARBA00023015"/>
    </source>
</evidence>
<dbReference type="PATRIC" id="fig|396014.3.peg.3103"/>
<dbReference type="InterPro" id="IPR046335">
    <property type="entry name" value="LacI/GalR-like_sensor"/>
</dbReference>
<dbReference type="SMART" id="SM00354">
    <property type="entry name" value="HTH_LACI"/>
    <property type="match status" value="1"/>
</dbReference>
<evidence type="ECO:0000256" key="2">
    <source>
        <dbReference type="ARBA" id="ARBA00023125"/>
    </source>
</evidence>
<dbReference type="OrthoDB" id="3227375at2"/>
<dbReference type="PANTHER" id="PTHR30146:SF153">
    <property type="entry name" value="LACTOSE OPERON REPRESSOR"/>
    <property type="match status" value="1"/>
</dbReference>
<dbReference type="GO" id="GO:0003700">
    <property type="term" value="F:DNA-binding transcription factor activity"/>
    <property type="evidence" value="ECO:0007669"/>
    <property type="project" value="TreeGrafter"/>
</dbReference>
<dbReference type="HOGENOM" id="CLU_037628_6_4_11"/>
<evidence type="ECO:0000259" key="4">
    <source>
        <dbReference type="PROSITE" id="PS50932"/>
    </source>
</evidence>